<comment type="similarity">
    <text evidence="2">Belongs to the monovalent cation:proton antiporter 2 (CPA2) transporter (TC 2.A.37) family.</text>
</comment>
<feature type="transmembrane region" description="Helical" evidence="7">
    <location>
        <begin position="221"/>
        <end position="252"/>
    </location>
</feature>
<proteinExistence type="inferred from homology"/>
<gene>
    <name evidence="9" type="ORF">UFOPK2689_00999</name>
</gene>
<organism evidence="9">
    <name type="scientific">freshwater metagenome</name>
    <dbReference type="NCBI Taxonomy" id="449393"/>
    <lineage>
        <taxon>unclassified sequences</taxon>
        <taxon>metagenomes</taxon>
        <taxon>ecological metagenomes</taxon>
    </lineage>
</organism>
<keyword evidence="4 7" id="KW-0812">Transmembrane</keyword>
<dbReference type="PANTHER" id="PTHR42751:SF3">
    <property type="entry name" value="SODIUM_GLUTAMATE SYMPORTER"/>
    <property type="match status" value="1"/>
</dbReference>
<evidence type="ECO:0000256" key="3">
    <source>
        <dbReference type="ARBA" id="ARBA00022448"/>
    </source>
</evidence>
<feature type="transmembrane region" description="Helical" evidence="7">
    <location>
        <begin position="91"/>
        <end position="112"/>
    </location>
</feature>
<comment type="subcellular location">
    <subcellularLocation>
        <location evidence="1">Membrane</location>
        <topology evidence="1">Multi-pass membrane protein</topology>
    </subcellularLocation>
</comment>
<evidence type="ECO:0000256" key="7">
    <source>
        <dbReference type="SAM" id="Phobius"/>
    </source>
</evidence>
<evidence type="ECO:0000256" key="4">
    <source>
        <dbReference type="ARBA" id="ARBA00022692"/>
    </source>
</evidence>
<feature type="transmembrane region" description="Helical" evidence="7">
    <location>
        <begin position="118"/>
        <end position="138"/>
    </location>
</feature>
<feature type="transmembrane region" description="Helical" evidence="7">
    <location>
        <begin position="183"/>
        <end position="201"/>
    </location>
</feature>
<dbReference type="PANTHER" id="PTHR42751">
    <property type="entry name" value="SODIUM/HYDROGEN EXCHANGER FAMILY/TRKA DOMAIN PROTEIN"/>
    <property type="match status" value="1"/>
</dbReference>
<evidence type="ECO:0000256" key="6">
    <source>
        <dbReference type="ARBA" id="ARBA00023136"/>
    </source>
</evidence>
<dbReference type="AlphaFoldDB" id="A0A6J6RZ67"/>
<keyword evidence="3" id="KW-0813">Transport</keyword>
<evidence type="ECO:0000256" key="5">
    <source>
        <dbReference type="ARBA" id="ARBA00022989"/>
    </source>
</evidence>
<feature type="transmembrane region" description="Helical" evidence="7">
    <location>
        <begin position="6"/>
        <end position="28"/>
    </location>
</feature>
<name>A0A6J6RZ67_9ZZZZ</name>
<dbReference type="Pfam" id="PF00999">
    <property type="entry name" value="Na_H_Exchanger"/>
    <property type="match status" value="1"/>
</dbReference>
<protein>
    <submittedName>
        <fullName evidence="9">Unannotated protein</fullName>
    </submittedName>
</protein>
<dbReference type="InterPro" id="IPR038770">
    <property type="entry name" value="Na+/solute_symporter_sf"/>
</dbReference>
<dbReference type="EMBL" id="CAEZYL010000072">
    <property type="protein sequence ID" value="CAB4727746.1"/>
    <property type="molecule type" value="Genomic_DNA"/>
</dbReference>
<dbReference type="InterPro" id="IPR006153">
    <property type="entry name" value="Cation/H_exchanger_TM"/>
</dbReference>
<feature type="transmembrane region" description="Helical" evidence="7">
    <location>
        <begin position="296"/>
        <end position="315"/>
    </location>
</feature>
<dbReference type="GO" id="GO:1902600">
    <property type="term" value="P:proton transmembrane transport"/>
    <property type="evidence" value="ECO:0007669"/>
    <property type="project" value="InterPro"/>
</dbReference>
<evidence type="ECO:0000313" key="9">
    <source>
        <dbReference type="EMBL" id="CAB4727746.1"/>
    </source>
</evidence>
<dbReference type="Gene3D" id="1.20.1530.20">
    <property type="match status" value="1"/>
</dbReference>
<reference evidence="9" key="1">
    <citation type="submission" date="2020-05" db="EMBL/GenBank/DDBJ databases">
        <authorList>
            <person name="Chiriac C."/>
            <person name="Salcher M."/>
            <person name="Ghai R."/>
            <person name="Kavagutti S V."/>
        </authorList>
    </citation>
    <scope>NUCLEOTIDE SEQUENCE</scope>
</reference>
<dbReference type="GO" id="GO:0016020">
    <property type="term" value="C:membrane"/>
    <property type="evidence" value="ECO:0007669"/>
    <property type="project" value="UniProtKB-SubCell"/>
</dbReference>
<feature type="transmembrane region" description="Helical" evidence="7">
    <location>
        <begin position="35"/>
        <end position="54"/>
    </location>
</feature>
<feature type="transmembrane region" description="Helical" evidence="7">
    <location>
        <begin position="358"/>
        <end position="377"/>
    </location>
</feature>
<keyword evidence="6 7" id="KW-0472">Membrane</keyword>
<feature type="domain" description="Cation/H+ exchanger transmembrane" evidence="8">
    <location>
        <begin position="19"/>
        <end position="371"/>
    </location>
</feature>
<sequence length="381" mass="40679">MSTIVDTAPLVLDVGVVLLLAATMGFLARKVGLPAVIGYLITGLMVSPFTPGYVASSDQLSILADIGVVLLLFEVGIEIDLKKIRKEQKSLLWGAPIQVFIGLAIGTPIFLWMGIPRLGALLLALSLAMSSSVVIVNITRSKRRKTDTGTEDGLLVWSVIQDITGVTCAAFILTFFGASDKSLPVAVGSLIAFVAIAYLAAQTIPRVLRAVRWEQDLFLIYSVSIGLTIAALGTVVFDIPMALAGFVAGLAINQSRDTDEVRKAVLPFRDLFAVLFFVVIGSLIEPSQIKDAWPFAAVMLGLLITLKTLPAMLLARIGKLKVKLLQFGIGLSQIGEFSFVLGAIAYSQKAITQPQFVGILLAVVLSIMGSTLLVRVIPRKG</sequence>
<evidence type="ECO:0000259" key="8">
    <source>
        <dbReference type="Pfam" id="PF00999"/>
    </source>
</evidence>
<keyword evidence="5 7" id="KW-1133">Transmembrane helix</keyword>
<feature type="transmembrane region" description="Helical" evidence="7">
    <location>
        <begin position="60"/>
        <end position="79"/>
    </location>
</feature>
<accession>A0A6J6RZ67</accession>
<feature type="transmembrane region" description="Helical" evidence="7">
    <location>
        <begin position="327"/>
        <end position="346"/>
    </location>
</feature>
<dbReference type="GO" id="GO:0015297">
    <property type="term" value="F:antiporter activity"/>
    <property type="evidence" value="ECO:0007669"/>
    <property type="project" value="InterPro"/>
</dbReference>
<evidence type="ECO:0000256" key="1">
    <source>
        <dbReference type="ARBA" id="ARBA00004141"/>
    </source>
</evidence>
<evidence type="ECO:0000256" key="2">
    <source>
        <dbReference type="ARBA" id="ARBA00005551"/>
    </source>
</evidence>